<feature type="domain" description="Aldehyde dehydrogenase" evidence="5">
    <location>
        <begin position="44"/>
        <end position="497"/>
    </location>
</feature>
<evidence type="ECO:0000256" key="3">
    <source>
        <dbReference type="PROSITE-ProRule" id="PRU10007"/>
    </source>
</evidence>
<name>A0A9X8R1C2_9CORY</name>
<dbReference type="Proteomes" id="UP000185547">
    <property type="component" value="Unassembled WGS sequence"/>
</dbReference>
<feature type="active site" evidence="3">
    <location>
        <position position="271"/>
    </location>
</feature>
<dbReference type="InterPro" id="IPR015590">
    <property type="entry name" value="Aldehyde_DH_dom"/>
</dbReference>
<dbReference type="EMBL" id="FTMH01000004">
    <property type="protein sequence ID" value="SIQ01088.1"/>
    <property type="molecule type" value="Genomic_DNA"/>
</dbReference>
<sequence length="534" mass="57398">MQPKLVSMLPKRLNEAALPTPFVDELLALTTNHTTGSLASGDCTVVRSPFVEDALGAVGNGTEADVDEAFRIARSAQKDWAAKPVADRVKVMEQFHKSVVKRQDLLADLVQLETGKDRTAAFDEVLDVLNNARYYANNAAGFLSTKRRAGAFPVITSTKEQRFPKGVVGQISPWNYPLALGVSDAIPALLAGNAVVAKPDSTTPFSAIIAKKLLTNAGLPHDVFQIVTGSGKVVGQAIAQQCDYLMFTGSTATGKLLGKVVGERLVGYSAELGGKNPMIIAPDADIEAHIDTIATACFSNSGQLCVSIERIYVPDEVFDRFIGAFSEATKRIKLGSGLNWNYQMGSLINQNQLDTVQRFVDDAVAKGATVVSGGTPRPDLGPFFFEPTVLTDVSEDADLLTQEVFGPVVYVQRVADTEEAIRLANSTNYGLNASVFGAPDTAWEIAEQVHAGGVTINDGYAATWASVSTPLGGVKESGVARRHGPEGLTKYTEVKNISQQRIMPMRGPKQMPRRYYGELMTTALDLGKKLRFLP</sequence>
<dbReference type="PANTHER" id="PTHR11699">
    <property type="entry name" value="ALDEHYDE DEHYDROGENASE-RELATED"/>
    <property type="match status" value="1"/>
</dbReference>
<dbReference type="Pfam" id="PF00171">
    <property type="entry name" value="Aldedh"/>
    <property type="match status" value="1"/>
</dbReference>
<dbReference type="Gene3D" id="3.40.605.10">
    <property type="entry name" value="Aldehyde Dehydrogenase, Chain A, domain 1"/>
    <property type="match status" value="1"/>
</dbReference>
<dbReference type="InterPro" id="IPR016163">
    <property type="entry name" value="Ald_DH_C"/>
</dbReference>
<gene>
    <name evidence="6" type="ORF">SAMN05421802_10486</name>
</gene>
<evidence type="ECO:0000256" key="1">
    <source>
        <dbReference type="ARBA" id="ARBA00009986"/>
    </source>
</evidence>
<evidence type="ECO:0000256" key="4">
    <source>
        <dbReference type="RuleBase" id="RU003345"/>
    </source>
</evidence>
<dbReference type="PROSITE" id="PS00687">
    <property type="entry name" value="ALDEHYDE_DEHYDR_GLU"/>
    <property type="match status" value="1"/>
</dbReference>
<comment type="similarity">
    <text evidence="1 4">Belongs to the aldehyde dehydrogenase family.</text>
</comment>
<proteinExistence type="inferred from homology"/>
<keyword evidence="2 4" id="KW-0560">Oxidoreductase</keyword>
<dbReference type="InterPro" id="IPR029510">
    <property type="entry name" value="Ald_DH_CS_GLU"/>
</dbReference>
<dbReference type="SUPFAM" id="SSF53720">
    <property type="entry name" value="ALDH-like"/>
    <property type="match status" value="1"/>
</dbReference>
<evidence type="ECO:0000256" key="2">
    <source>
        <dbReference type="ARBA" id="ARBA00023002"/>
    </source>
</evidence>
<comment type="caution">
    <text evidence="6">The sequence shown here is derived from an EMBL/GenBank/DDBJ whole genome shotgun (WGS) entry which is preliminary data.</text>
</comment>
<evidence type="ECO:0000259" key="5">
    <source>
        <dbReference type="Pfam" id="PF00171"/>
    </source>
</evidence>
<protein>
    <submittedName>
        <fullName evidence="6">Succinate-semialdehyde dehydrogenase / glutarate-semialdehyde dehydrogenase</fullName>
    </submittedName>
</protein>
<organism evidence="6 7">
    <name type="scientific">Corynebacterium afermentans</name>
    <dbReference type="NCBI Taxonomy" id="38286"/>
    <lineage>
        <taxon>Bacteria</taxon>
        <taxon>Bacillati</taxon>
        <taxon>Actinomycetota</taxon>
        <taxon>Actinomycetes</taxon>
        <taxon>Mycobacteriales</taxon>
        <taxon>Corynebacteriaceae</taxon>
        <taxon>Corynebacterium</taxon>
    </lineage>
</organism>
<dbReference type="FunFam" id="3.40.309.10:FF:000009">
    <property type="entry name" value="Aldehyde dehydrogenase A"/>
    <property type="match status" value="1"/>
</dbReference>
<dbReference type="AlphaFoldDB" id="A0A9X8R1C2"/>
<dbReference type="InterPro" id="IPR016161">
    <property type="entry name" value="Ald_DH/histidinol_DH"/>
</dbReference>
<accession>A0A9X8R1C2</accession>
<dbReference type="InterPro" id="IPR016162">
    <property type="entry name" value="Ald_DH_N"/>
</dbReference>
<keyword evidence="7" id="KW-1185">Reference proteome</keyword>
<dbReference type="GO" id="GO:0016620">
    <property type="term" value="F:oxidoreductase activity, acting on the aldehyde or oxo group of donors, NAD or NADP as acceptor"/>
    <property type="evidence" value="ECO:0007669"/>
    <property type="project" value="InterPro"/>
</dbReference>
<evidence type="ECO:0000313" key="7">
    <source>
        <dbReference type="Proteomes" id="UP000185547"/>
    </source>
</evidence>
<evidence type="ECO:0000313" key="6">
    <source>
        <dbReference type="EMBL" id="SIQ01088.1"/>
    </source>
</evidence>
<dbReference type="Gene3D" id="3.40.309.10">
    <property type="entry name" value="Aldehyde Dehydrogenase, Chain A, domain 2"/>
    <property type="match status" value="1"/>
</dbReference>
<dbReference type="NCBIfam" id="NF006916">
    <property type="entry name" value="PRK09407.1"/>
    <property type="match status" value="1"/>
</dbReference>
<reference evidence="6 7" key="1">
    <citation type="submission" date="2017-01" db="EMBL/GenBank/DDBJ databases">
        <authorList>
            <person name="Varghese N."/>
            <person name="Submissions S."/>
        </authorList>
    </citation>
    <scope>NUCLEOTIDE SEQUENCE [LARGE SCALE GENOMIC DNA]</scope>
    <source>
        <strain evidence="6 7">DSM 44280</strain>
    </source>
</reference>